<evidence type="ECO:0000256" key="2">
    <source>
        <dbReference type="ARBA" id="ARBA00022679"/>
    </source>
</evidence>
<feature type="region of interest" description="Disordered" evidence="10">
    <location>
        <begin position="538"/>
        <end position="713"/>
    </location>
</feature>
<evidence type="ECO:0000313" key="12">
    <source>
        <dbReference type="EMBL" id="KEQ77818.1"/>
    </source>
</evidence>
<keyword evidence="2" id="KW-0808">Transferase</keyword>
<gene>
    <name evidence="12" type="ORF">M436DRAFT_59772</name>
</gene>
<evidence type="ECO:0000256" key="8">
    <source>
        <dbReference type="PIRSR" id="PIRSR630616-3"/>
    </source>
</evidence>
<feature type="region of interest" description="Disordered" evidence="10">
    <location>
        <begin position="846"/>
        <end position="918"/>
    </location>
</feature>
<feature type="compositionally biased region" description="Low complexity" evidence="10">
    <location>
        <begin position="625"/>
        <end position="635"/>
    </location>
</feature>
<organism evidence="12 13">
    <name type="scientific">Aureobasidium namibiae CBS 147.97</name>
    <dbReference type="NCBI Taxonomy" id="1043004"/>
    <lineage>
        <taxon>Eukaryota</taxon>
        <taxon>Fungi</taxon>
        <taxon>Dikarya</taxon>
        <taxon>Ascomycota</taxon>
        <taxon>Pezizomycotina</taxon>
        <taxon>Dothideomycetes</taxon>
        <taxon>Dothideomycetidae</taxon>
        <taxon>Dothideales</taxon>
        <taxon>Saccotheciaceae</taxon>
        <taxon>Aureobasidium</taxon>
    </lineage>
</organism>
<feature type="binding site" evidence="7">
    <location>
        <begin position="163"/>
        <end position="164"/>
    </location>
    <ligand>
        <name>ATP</name>
        <dbReference type="ChEBI" id="CHEBI:30616"/>
    </ligand>
</feature>
<evidence type="ECO:0000256" key="5">
    <source>
        <dbReference type="ARBA" id="ARBA00022840"/>
    </source>
</evidence>
<evidence type="ECO:0000256" key="4">
    <source>
        <dbReference type="ARBA" id="ARBA00022777"/>
    </source>
</evidence>
<dbReference type="InterPro" id="IPR011009">
    <property type="entry name" value="Kinase-like_dom_sf"/>
</dbReference>
<keyword evidence="3 7" id="KW-0547">Nucleotide-binding</keyword>
<protein>
    <submittedName>
        <fullName evidence="12">Kinase-like protein</fullName>
    </submittedName>
</protein>
<dbReference type="OrthoDB" id="942095at2759"/>
<dbReference type="SUPFAM" id="SSF56112">
    <property type="entry name" value="Protein kinase-like (PK-like)"/>
    <property type="match status" value="1"/>
</dbReference>
<sequence>MRMPPAARAQAELHHQKTKLANSYSELLDEFSSSDLRAVGNYTVGRLIGKGSFGKVYLASHKLISGSKVVLKSAKKDDANLAREIHHHRQFLHPHIARLYEVIVTESLVWLVLEWCPGDELYNHLHEHGRMQEEQVQKIFTQLVGAVSYVHSKSCVHRDLKLENILLDKHGNVKLVDFGFTREYQGTTSYLQTWCGTVCYSAPEMLKGEKYAGEKVDVWSLGIILYALLCGELPFDEDDENETKQRILKEDPKYPDYVPEGATDLLSKLLSRRPLLRPPLADVLRHAWLQGHAPQQQEILKVLQPPPFSTEVEKATLQRMRSAGVNIDHVIENVLGQRCDPLAGWWGLLLEKEERKERRRLRKRKEREAEARSLRRLSASSSRLLNAPSLREITEEEQARLSIVSPKTRGRGVSRSSAAPPDLPRVTEGKTPEPEDRPPPPVEKDHRRRSPSITSSSCGPALPPKDVPRRPRAASRTSSQLLQVIHTKNDLLAPPPFHQKLRKRPFKDQLAHLKSWFKASSGKSQKKDSQEQIETQLATARKVSMPSSQRRGSANDLMTDPRKSPRPDMPTRTTYPVRPRISTASSYGSATSRTHGGNRPSLSPAPVTPRSSIYRRSSGLRGRKSTSSSVSSVRSIHGHHHSLSRASTTSSNSVASPSLSTHSRAISRSPHTSGSVVILPPSTPTSVTGTFPSGIRVARHPPPGNLGSLPTLSAQAMNSPMSYTFGPASPGMHPVFAKKKRSVFKGPSLGNTPGARGRGSSHNSSGENSRGTSAQGRRSNEITITEEDEEEEEQQEEPKDFFGKVTLHDQGMRLVEEDEEEDLEVEEVESFSPIEEGDTTAFIIEEEEEDEEDPDADVTVIPNLGEDETGAEEVNPLSTEMSRDAKTIAEDVLSRRVVEGEESHGDTSQGLGISGAVG</sequence>
<dbReference type="RefSeq" id="XP_013432092.1">
    <property type="nucleotide sequence ID" value="XM_013576638.1"/>
</dbReference>
<dbReference type="STRING" id="1043004.A0A074WXA3"/>
<feature type="compositionally biased region" description="Acidic residues" evidence="10">
    <location>
        <begin position="846"/>
        <end position="856"/>
    </location>
</feature>
<dbReference type="Pfam" id="PF00069">
    <property type="entry name" value="Pkinase"/>
    <property type="match status" value="1"/>
</dbReference>
<dbReference type="HOGENOM" id="CLU_007199_0_0_1"/>
<evidence type="ECO:0000259" key="11">
    <source>
        <dbReference type="PROSITE" id="PS50011"/>
    </source>
</evidence>
<dbReference type="AlphaFoldDB" id="A0A074WXA3"/>
<feature type="active site" description="Proton acceptor" evidence="6">
    <location>
        <position position="159"/>
    </location>
</feature>
<evidence type="ECO:0000313" key="13">
    <source>
        <dbReference type="Proteomes" id="UP000027730"/>
    </source>
</evidence>
<dbReference type="PROSITE" id="PS50011">
    <property type="entry name" value="PROTEIN_KINASE_DOM"/>
    <property type="match status" value="1"/>
</dbReference>
<dbReference type="EMBL" id="KL584702">
    <property type="protein sequence ID" value="KEQ77818.1"/>
    <property type="molecule type" value="Genomic_DNA"/>
</dbReference>
<feature type="cross-link" description="Glycyl lysine isopeptide (Lys-Gly) (interchain with G-Cter in SUMO2)" evidence="8">
    <location>
        <position position="161"/>
    </location>
</feature>
<feature type="binding site" evidence="9">
    <location>
        <position position="76"/>
    </location>
    <ligand>
        <name>ATP</name>
        <dbReference type="ChEBI" id="CHEBI:30616"/>
    </ligand>
</feature>
<keyword evidence="1" id="KW-0723">Serine/threonine-protein kinase</keyword>
<keyword evidence="4 12" id="KW-0418">Kinase</keyword>
<evidence type="ECO:0000256" key="9">
    <source>
        <dbReference type="PROSITE-ProRule" id="PRU10141"/>
    </source>
</evidence>
<feature type="compositionally biased region" description="Acidic residues" evidence="10">
    <location>
        <begin position="817"/>
        <end position="829"/>
    </location>
</feature>
<dbReference type="InterPro" id="IPR008271">
    <property type="entry name" value="Ser/Thr_kinase_AS"/>
</dbReference>
<feature type="region of interest" description="Disordered" evidence="10">
    <location>
        <begin position="401"/>
        <end position="481"/>
    </location>
</feature>
<feature type="domain" description="Protein kinase" evidence="11">
    <location>
        <begin position="42"/>
        <end position="289"/>
    </location>
</feature>
<feature type="region of interest" description="Disordered" evidence="10">
    <location>
        <begin position="744"/>
        <end position="801"/>
    </location>
</feature>
<evidence type="ECO:0000256" key="3">
    <source>
        <dbReference type="ARBA" id="ARBA00022741"/>
    </source>
</evidence>
<feature type="compositionally biased region" description="Acidic residues" evidence="10">
    <location>
        <begin position="784"/>
        <end position="795"/>
    </location>
</feature>
<dbReference type="PROSITE" id="PS00108">
    <property type="entry name" value="PROTEIN_KINASE_ST"/>
    <property type="match status" value="1"/>
</dbReference>
<evidence type="ECO:0000256" key="6">
    <source>
        <dbReference type="PIRSR" id="PIRSR630616-1"/>
    </source>
</evidence>
<keyword evidence="13" id="KW-1185">Reference proteome</keyword>
<dbReference type="GO" id="GO:0004674">
    <property type="term" value="F:protein serine/threonine kinase activity"/>
    <property type="evidence" value="ECO:0007669"/>
    <property type="project" value="UniProtKB-KW"/>
</dbReference>
<evidence type="ECO:0000256" key="1">
    <source>
        <dbReference type="ARBA" id="ARBA00022527"/>
    </source>
</evidence>
<feature type="compositionally biased region" description="Polar residues" evidence="10">
    <location>
        <begin position="662"/>
        <end position="675"/>
    </location>
</feature>
<dbReference type="InterPro" id="IPR030616">
    <property type="entry name" value="Aur-like"/>
</dbReference>
<dbReference type="FunFam" id="1.10.510.10:FF:000434">
    <property type="entry name" value="Serine/threonine protein kinase"/>
    <property type="match status" value="1"/>
</dbReference>
<dbReference type="GO" id="GO:0005524">
    <property type="term" value="F:ATP binding"/>
    <property type="evidence" value="ECO:0007669"/>
    <property type="project" value="UniProtKB-UniRule"/>
</dbReference>
<name>A0A074WXA3_9PEZI</name>
<dbReference type="PANTHER" id="PTHR24350">
    <property type="entry name" value="SERINE/THREONINE-PROTEIN KINASE IAL-RELATED"/>
    <property type="match status" value="1"/>
</dbReference>
<dbReference type="Gene3D" id="1.10.510.10">
    <property type="entry name" value="Transferase(Phosphotransferase) domain 1"/>
    <property type="match status" value="1"/>
</dbReference>
<dbReference type="CDD" id="cd14003">
    <property type="entry name" value="STKc_AMPK-like"/>
    <property type="match status" value="1"/>
</dbReference>
<feature type="region of interest" description="Disordered" evidence="10">
    <location>
        <begin position="357"/>
        <end position="383"/>
    </location>
</feature>
<reference evidence="12 13" key="1">
    <citation type="journal article" date="2014" name="BMC Genomics">
        <title>Genome sequencing of four Aureobasidium pullulans varieties: biotechnological potential, stress tolerance, and description of new species.</title>
        <authorList>
            <person name="Gostin Ar C."/>
            <person name="Ohm R.A."/>
            <person name="Kogej T."/>
            <person name="Sonjak S."/>
            <person name="Turk M."/>
            <person name="Zajc J."/>
            <person name="Zalar P."/>
            <person name="Grube M."/>
            <person name="Sun H."/>
            <person name="Han J."/>
            <person name="Sharma A."/>
            <person name="Chiniquy J."/>
            <person name="Ngan C.Y."/>
            <person name="Lipzen A."/>
            <person name="Barry K."/>
            <person name="Grigoriev I.V."/>
            <person name="Gunde-Cimerman N."/>
        </authorList>
    </citation>
    <scope>NUCLEOTIDE SEQUENCE [LARGE SCALE GENOMIC DNA]</scope>
    <source>
        <strain evidence="12 13">CBS 147.97</strain>
    </source>
</reference>
<feature type="compositionally biased region" description="Basic and acidic residues" evidence="10">
    <location>
        <begin position="881"/>
        <end position="905"/>
    </location>
</feature>
<dbReference type="GeneID" id="25412869"/>
<dbReference type="SMART" id="SM00220">
    <property type="entry name" value="S_TKc"/>
    <property type="match status" value="1"/>
</dbReference>
<keyword evidence="5 7" id="KW-0067">ATP-binding</keyword>
<evidence type="ECO:0000256" key="10">
    <source>
        <dbReference type="SAM" id="MobiDB-lite"/>
    </source>
</evidence>
<dbReference type="PROSITE" id="PS00107">
    <property type="entry name" value="PROTEIN_KINASE_ATP"/>
    <property type="match status" value="1"/>
</dbReference>
<feature type="compositionally biased region" description="Low complexity" evidence="10">
    <location>
        <begin position="644"/>
        <end position="661"/>
    </location>
</feature>
<feature type="binding site" evidence="7">
    <location>
        <position position="177"/>
    </location>
    <ligand>
        <name>ATP</name>
        <dbReference type="ChEBI" id="CHEBI:30616"/>
    </ligand>
</feature>
<evidence type="ECO:0000256" key="7">
    <source>
        <dbReference type="PIRSR" id="PIRSR630616-2"/>
    </source>
</evidence>
<accession>A0A074WXA3</accession>
<proteinExistence type="predicted"/>
<feature type="compositionally biased region" description="Polar residues" evidence="10">
    <location>
        <begin position="760"/>
        <end position="777"/>
    </location>
</feature>
<feature type="binding site" evidence="7">
    <location>
        <position position="68"/>
    </location>
    <ligand>
        <name>ATP</name>
        <dbReference type="ChEBI" id="CHEBI:30616"/>
    </ligand>
</feature>
<feature type="region of interest" description="Disordered" evidence="10">
    <location>
        <begin position="817"/>
        <end position="836"/>
    </location>
</feature>
<dbReference type="Proteomes" id="UP000027730">
    <property type="component" value="Unassembled WGS sequence"/>
</dbReference>
<dbReference type="InterPro" id="IPR017441">
    <property type="entry name" value="Protein_kinase_ATP_BS"/>
</dbReference>
<feature type="compositionally biased region" description="Polar residues" evidence="10">
    <location>
        <begin position="582"/>
        <end position="595"/>
    </location>
</feature>
<feature type="compositionally biased region" description="Basic and acidic residues" evidence="10">
    <location>
        <begin position="425"/>
        <end position="445"/>
    </location>
</feature>
<dbReference type="InterPro" id="IPR000719">
    <property type="entry name" value="Prot_kinase_dom"/>
</dbReference>